<sequence length="491" mass="54512">MPGVHDRRTKMALLSPLDQLNSSFYLRWSLVFYAKDLEKAVASLSTGLKAVTTALPYLKACVIYHTEISKDGTSSIAQAAISMSYDDPDVIIREQRPANELPNLTKMKEQGAPAHLFSDDLYSLPTFIDTSSNESHPVFETTYTPIEGGLILSMCVHHGVMDGRGLATLTKLWAFFTRQNENIPLPIDLPDPDEPFKRAIRLVTSANDTADLGSSDVETIFQHYQNDRILEDVIPPSTNARSKRSSKIFEFSVDKLEYARGLLGDTCHATMNSILSAVIWCNVTRIRLTRRPQQPPTPYSRFFQMVDGRRRLGPEIDEPGPYLGNVVLTSAADVELDVLAATGAFDHQQISLMNPIIRAIGSASTRVTKQYIGGFLEILQQVQNPSSLGIGCMSQYGIDFISSSWANLPLYECDFGSAFSQDCAAETNGKPAFVRYPYVDYADGNMIVLPRQRFPTGKGEIIEVYVMLAGDDLLALSEDTRFCSWLEEQCA</sequence>
<accession>D2JM67</accession>
<dbReference type="InterPro" id="IPR023213">
    <property type="entry name" value="CAT-like_dom_sf"/>
</dbReference>
<reference evidence="2" key="1">
    <citation type="journal article" date="2009" name="Mol. Microbiol.">
        <title>Evidence that a secondary metabolic biosynthetic gene cluster has grown by gene relocation during evolution of the filamentous fungus Fusarium.</title>
        <authorList>
            <person name="Proctor R.H."/>
            <person name="McCormick S.P."/>
            <person name="Alexander N.J."/>
            <person name="Desjardins A.E."/>
        </authorList>
    </citation>
    <scope>NUCLEOTIDE SEQUENCE</scope>
    <source>
        <strain evidence="2">NRRL 31160</strain>
    </source>
</reference>
<gene>
    <name evidence="2" type="primary">TRI16</name>
</gene>
<dbReference type="Gene3D" id="3.30.559.10">
    <property type="entry name" value="Chloramphenicol acetyltransferase-like domain"/>
    <property type="match status" value="2"/>
</dbReference>
<dbReference type="InterPro" id="IPR050317">
    <property type="entry name" value="Plant_Fungal_Acyltransferase"/>
</dbReference>
<protein>
    <submittedName>
        <fullName evidence="2">Trichothecene 8-O-isovaleryltransferase</fullName>
    </submittedName>
</protein>
<proteinExistence type="predicted"/>
<name>D2JM67_9HYPO</name>
<dbReference type="Pfam" id="PF02458">
    <property type="entry name" value="Transferase"/>
    <property type="match status" value="1"/>
</dbReference>
<organism evidence="2">
    <name type="scientific">Fusarium incarnatum</name>
    <dbReference type="NCBI Taxonomy" id="298378"/>
    <lineage>
        <taxon>Eukaryota</taxon>
        <taxon>Fungi</taxon>
        <taxon>Dikarya</taxon>
        <taxon>Ascomycota</taxon>
        <taxon>Pezizomycotina</taxon>
        <taxon>Sordariomycetes</taxon>
        <taxon>Hypocreomycetidae</taxon>
        <taxon>Hypocreales</taxon>
        <taxon>Nectriaceae</taxon>
        <taxon>Fusarium</taxon>
        <taxon>Fusarium incarnatum-equiseti species complex</taxon>
    </lineage>
</organism>
<dbReference type="EMBL" id="GQ915568">
    <property type="protein sequence ID" value="ACZ56375.1"/>
    <property type="molecule type" value="Genomic_DNA"/>
</dbReference>
<dbReference type="PANTHER" id="PTHR31642">
    <property type="entry name" value="TRICHOTHECENE 3-O-ACETYLTRANSFERASE"/>
    <property type="match status" value="1"/>
</dbReference>
<dbReference type="PANTHER" id="PTHR31642:SF310">
    <property type="entry name" value="FATTY ALCOHOL:CAFFEOYL-COA ACYLTRANSFERASE"/>
    <property type="match status" value="1"/>
</dbReference>
<evidence type="ECO:0000256" key="1">
    <source>
        <dbReference type="ARBA" id="ARBA00022679"/>
    </source>
</evidence>
<keyword evidence="1 2" id="KW-0808">Transferase</keyword>
<dbReference type="AlphaFoldDB" id="D2JM67"/>
<evidence type="ECO:0000313" key="2">
    <source>
        <dbReference type="EMBL" id="ACZ56375.1"/>
    </source>
</evidence>
<dbReference type="GO" id="GO:0016747">
    <property type="term" value="F:acyltransferase activity, transferring groups other than amino-acyl groups"/>
    <property type="evidence" value="ECO:0007669"/>
    <property type="project" value="TreeGrafter"/>
</dbReference>